<gene>
    <name evidence="3" type="ORF">KOR34_15020</name>
</gene>
<dbReference type="SUPFAM" id="SSF54523">
    <property type="entry name" value="Pili subunits"/>
    <property type="match status" value="1"/>
</dbReference>
<evidence type="ECO:0000259" key="2">
    <source>
        <dbReference type="Pfam" id="PF07596"/>
    </source>
</evidence>
<dbReference type="Proteomes" id="UP000316714">
    <property type="component" value="Unassembled WGS sequence"/>
</dbReference>
<keyword evidence="1" id="KW-0472">Membrane</keyword>
<dbReference type="OrthoDB" id="255848at2"/>
<dbReference type="EMBL" id="SIHJ01000001">
    <property type="protein sequence ID" value="TWT36596.1"/>
    <property type="molecule type" value="Genomic_DNA"/>
</dbReference>
<dbReference type="InterPro" id="IPR027558">
    <property type="entry name" value="Pre_pil_HX9DG_C"/>
</dbReference>
<dbReference type="NCBIfam" id="TIGR02532">
    <property type="entry name" value="IV_pilin_GFxxxE"/>
    <property type="match status" value="1"/>
</dbReference>
<sequence>MRDFVARSRRCGAGSANAVRRLAAAPRGFTLVELLVVIAIIGVLIALLLPAVQSAREAARRTQCVNNLKNLALAAHNHHDIAGHFPTGGWGWWWVGDPDRGFGRDQPGGYAFNLMPFTEESARYEFASDGQPEVITEQQKVRVRQIVREPLPLIACPSRRFGQVFPKPVDGTFVAYNAGSNAADENVAGRSDYAINCGDTQLNEVGSNGFPAEADFPPIKRNFCLSVTGERLTGRGFNCPANSVANANGISFQRSEIAIRHVSDGTSSTFLIGEKYMNPNNYETGADPGDNETWCTGYNNDNFRSTWRLPQQDRLGFNDALIFGSTHPGVMNMSYCDGHVGQIEYSIDHAVYRVMGSRNDGLLISDIE</sequence>
<feature type="domain" description="DUF1559" evidence="2">
    <location>
        <begin position="53"/>
        <end position="349"/>
    </location>
</feature>
<proteinExistence type="predicted"/>
<evidence type="ECO:0000313" key="3">
    <source>
        <dbReference type="EMBL" id="TWT36596.1"/>
    </source>
</evidence>
<keyword evidence="1" id="KW-1133">Transmembrane helix</keyword>
<evidence type="ECO:0000256" key="1">
    <source>
        <dbReference type="SAM" id="Phobius"/>
    </source>
</evidence>
<dbReference type="AlphaFoldDB" id="A0A5C5VDB7"/>
<dbReference type="InterPro" id="IPR012902">
    <property type="entry name" value="N_methyl_site"/>
</dbReference>
<dbReference type="InterPro" id="IPR045584">
    <property type="entry name" value="Pilin-like"/>
</dbReference>
<organism evidence="3 4">
    <name type="scientific">Posidoniimonas corsicana</name>
    <dbReference type="NCBI Taxonomy" id="1938618"/>
    <lineage>
        <taxon>Bacteria</taxon>
        <taxon>Pseudomonadati</taxon>
        <taxon>Planctomycetota</taxon>
        <taxon>Planctomycetia</taxon>
        <taxon>Pirellulales</taxon>
        <taxon>Lacipirellulaceae</taxon>
        <taxon>Posidoniimonas</taxon>
    </lineage>
</organism>
<dbReference type="PANTHER" id="PTHR30093">
    <property type="entry name" value="GENERAL SECRETION PATHWAY PROTEIN G"/>
    <property type="match status" value="1"/>
</dbReference>
<dbReference type="PROSITE" id="PS00409">
    <property type="entry name" value="PROKAR_NTER_METHYL"/>
    <property type="match status" value="1"/>
</dbReference>
<name>A0A5C5VDB7_9BACT</name>
<dbReference type="Gene3D" id="3.30.700.10">
    <property type="entry name" value="Glycoprotein, Type 4 Pilin"/>
    <property type="match status" value="1"/>
</dbReference>
<dbReference type="PANTHER" id="PTHR30093:SF2">
    <property type="entry name" value="TYPE II SECRETION SYSTEM PROTEIN H"/>
    <property type="match status" value="1"/>
</dbReference>
<reference evidence="3 4" key="1">
    <citation type="submission" date="2019-02" db="EMBL/GenBank/DDBJ databases">
        <title>Deep-cultivation of Planctomycetes and their phenomic and genomic characterization uncovers novel biology.</title>
        <authorList>
            <person name="Wiegand S."/>
            <person name="Jogler M."/>
            <person name="Boedeker C."/>
            <person name="Pinto D."/>
            <person name="Vollmers J."/>
            <person name="Rivas-Marin E."/>
            <person name="Kohn T."/>
            <person name="Peeters S.H."/>
            <person name="Heuer A."/>
            <person name="Rast P."/>
            <person name="Oberbeckmann S."/>
            <person name="Bunk B."/>
            <person name="Jeske O."/>
            <person name="Meyerdierks A."/>
            <person name="Storesund J.E."/>
            <person name="Kallscheuer N."/>
            <person name="Luecker S."/>
            <person name="Lage O.M."/>
            <person name="Pohl T."/>
            <person name="Merkel B.J."/>
            <person name="Hornburger P."/>
            <person name="Mueller R.-W."/>
            <person name="Bruemmer F."/>
            <person name="Labrenz M."/>
            <person name="Spormann A.M."/>
            <person name="Op Den Camp H."/>
            <person name="Overmann J."/>
            <person name="Amann R."/>
            <person name="Jetten M.S.M."/>
            <person name="Mascher T."/>
            <person name="Medema M.H."/>
            <person name="Devos D.P."/>
            <person name="Kaster A.-K."/>
            <person name="Ovreas L."/>
            <person name="Rohde M."/>
            <person name="Galperin M.Y."/>
            <person name="Jogler C."/>
        </authorList>
    </citation>
    <scope>NUCLEOTIDE SEQUENCE [LARGE SCALE GENOMIC DNA]</scope>
    <source>
        <strain evidence="3 4">KOR34</strain>
    </source>
</reference>
<comment type="caution">
    <text evidence="3">The sequence shown here is derived from an EMBL/GenBank/DDBJ whole genome shotgun (WGS) entry which is preliminary data.</text>
</comment>
<keyword evidence="1" id="KW-0812">Transmembrane</keyword>
<dbReference type="Pfam" id="PF07596">
    <property type="entry name" value="SBP_bac_10"/>
    <property type="match status" value="1"/>
</dbReference>
<keyword evidence="4" id="KW-1185">Reference proteome</keyword>
<evidence type="ECO:0000313" key="4">
    <source>
        <dbReference type="Proteomes" id="UP000316714"/>
    </source>
</evidence>
<dbReference type="RefSeq" id="WP_146563616.1">
    <property type="nucleotide sequence ID" value="NZ_SIHJ01000001.1"/>
</dbReference>
<dbReference type="Pfam" id="PF07963">
    <property type="entry name" value="N_methyl"/>
    <property type="match status" value="1"/>
</dbReference>
<protein>
    <recommendedName>
        <fullName evidence="2">DUF1559 domain-containing protein</fullName>
    </recommendedName>
</protein>
<accession>A0A5C5VDB7</accession>
<dbReference type="NCBIfam" id="TIGR04294">
    <property type="entry name" value="pre_pil_HX9DG"/>
    <property type="match status" value="1"/>
</dbReference>
<dbReference type="InterPro" id="IPR011453">
    <property type="entry name" value="DUF1559"/>
</dbReference>
<feature type="transmembrane region" description="Helical" evidence="1">
    <location>
        <begin position="29"/>
        <end position="52"/>
    </location>
</feature>